<feature type="transmembrane region" description="Helical" evidence="1">
    <location>
        <begin position="12"/>
        <end position="33"/>
    </location>
</feature>
<evidence type="ECO:0000256" key="1">
    <source>
        <dbReference type="SAM" id="Phobius"/>
    </source>
</evidence>
<feature type="domain" description="YdbS-like PH" evidence="2">
    <location>
        <begin position="62"/>
        <end position="141"/>
    </location>
</feature>
<dbReference type="AlphaFoldDB" id="A0A1G7ZCF5"/>
<dbReference type="EMBL" id="FNDK01000001">
    <property type="protein sequence ID" value="SDH05760.1"/>
    <property type="molecule type" value="Genomic_DNA"/>
</dbReference>
<feature type="transmembrane region" description="Helical" evidence="1">
    <location>
        <begin position="45"/>
        <end position="65"/>
    </location>
</feature>
<keyword evidence="4" id="KW-1185">Reference proteome</keyword>
<organism evidence="3 4">
    <name type="scientific">Alteribacillus persepolensis</name>
    <dbReference type="NCBI Taxonomy" id="568899"/>
    <lineage>
        <taxon>Bacteria</taxon>
        <taxon>Bacillati</taxon>
        <taxon>Bacillota</taxon>
        <taxon>Bacilli</taxon>
        <taxon>Bacillales</taxon>
        <taxon>Bacillaceae</taxon>
        <taxon>Alteribacillus</taxon>
    </lineage>
</organism>
<keyword evidence="1" id="KW-0472">Membrane</keyword>
<protein>
    <submittedName>
        <fullName evidence="3">Putative membrane protein</fullName>
    </submittedName>
</protein>
<dbReference type="RefSeq" id="WP_175487336.1">
    <property type="nucleotide sequence ID" value="NZ_FNDK01000001.1"/>
</dbReference>
<dbReference type="InterPro" id="IPR005182">
    <property type="entry name" value="YdbS-like_PH"/>
</dbReference>
<keyword evidence="1" id="KW-1133">Transmembrane helix</keyword>
<feature type="transmembrane region" description="Helical" evidence="1">
    <location>
        <begin position="174"/>
        <end position="198"/>
    </location>
</feature>
<evidence type="ECO:0000313" key="3">
    <source>
        <dbReference type="EMBL" id="SDH05760.1"/>
    </source>
</evidence>
<feature type="transmembrane region" description="Helical" evidence="1">
    <location>
        <begin position="210"/>
        <end position="243"/>
    </location>
</feature>
<evidence type="ECO:0000259" key="2">
    <source>
        <dbReference type="Pfam" id="PF03703"/>
    </source>
</evidence>
<sequence length="488" mass="56205">MNKWKKLHGTAIFFIFAARVKDFLIPLLFSFFAGNTGVGSTILSLLFPVLLTFLLIHSVLYWYFFTYQLESGELRIKHGIFVKKKRYINKDRVQSVDSSSHIVHRWFGVEKVKIETAGGGLEPEVELKAVLQTEAQRIKELLRKENDSFTNVYETEEEKVKPPMKIYDVPFSAIFLKGLTSSKVGLVFSASAALLTQIEQFLPRTFYEESIGVIISMGTMFIVLLLLVMALIAWGISVVITVVQYGRFVIRYHEDELILVRGLLERRQLTLPLHRITSVRYDSNPLQQLLGYWSIYVYSAGGGSQEEQLSTLLVPLGRKKDIHELMEDLLPYAKMPAQVKPLPKKAVPRYVMRTSLISWLLWLLSLYFVPYTYGVLLFFVPVCLSVWGWKRYADSGFLLENGVCIIQNRSVSISCSIIPKRKIQSVHWEQSFLQKRWRLHTMRADILSTSGGRSFQLKDVEEQTDNDIVRWYKKGLPPKEERLGRSSL</sequence>
<dbReference type="InterPro" id="IPR014529">
    <property type="entry name" value="UCP026631"/>
</dbReference>
<keyword evidence="1" id="KW-0812">Transmembrane</keyword>
<dbReference type="Proteomes" id="UP000199163">
    <property type="component" value="Unassembled WGS sequence"/>
</dbReference>
<proteinExistence type="predicted"/>
<dbReference type="PIRSF" id="PIRSF026631">
    <property type="entry name" value="UCP026631"/>
    <property type="match status" value="1"/>
</dbReference>
<dbReference type="PANTHER" id="PTHR34473">
    <property type="entry name" value="UPF0699 TRANSMEMBRANE PROTEIN YDBS"/>
    <property type="match status" value="1"/>
</dbReference>
<dbReference type="PANTHER" id="PTHR34473:SF2">
    <property type="entry name" value="UPF0699 TRANSMEMBRANE PROTEIN YDBT"/>
    <property type="match status" value="1"/>
</dbReference>
<dbReference type="Pfam" id="PF03703">
    <property type="entry name" value="bPH_2"/>
    <property type="match status" value="2"/>
</dbReference>
<evidence type="ECO:0000313" key="4">
    <source>
        <dbReference type="Proteomes" id="UP000199163"/>
    </source>
</evidence>
<reference evidence="3 4" key="1">
    <citation type="submission" date="2016-10" db="EMBL/GenBank/DDBJ databases">
        <authorList>
            <person name="de Groot N.N."/>
        </authorList>
    </citation>
    <scope>NUCLEOTIDE SEQUENCE [LARGE SCALE GENOMIC DNA]</scope>
    <source>
        <strain evidence="3 4">DSM 21632</strain>
    </source>
</reference>
<name>A0A1G7ZCF5_9BACI</name>
<dbReference type="STRING" id="568899.SAMN05192534_101472"/>
<accession>A0A1G7ZCF5</accession>
<gene>
    <name evidence="3" type="ORF">SAMN05192534_101472</name>
</gene>
<feature type="domain" description="YdbS-like PH" evidence="2">
    <location>
        <begin position="248"/>
        <end position="326"/>
    </location>
</feature>